<evidence type="ECO:0000313" key="1">
    <source>
        <dbReference type="EMBL" id="EEG72949.1"/>
    </source>
</evidence>
<dbReference type="InterPro" id="IPR036412">
    <property type="entry name" value="HAD-like_sf"/>
</dbReference>
<dbReference type="Pfam" id="PF00702">
    <property type="entry name" value="Hydrolase"/>
    <property type="match status" value="1"/>
</dbReference>
<sequence length="220" mass="24764">MIRGAIFDVDGTLLDSMPIWEEAGERYLTSREIVPERGLGQRLYPMTMEEGACYLKHTYGLPESTGDIISGINRQIEQFYRYSARLKPGAAEFLEGLRKKGVRLTAATSSDRHLIEAAFTRLGIGPYFERIFTCTEVGEGKDKPKIFREAAACMGTAPEETLVFEDALHAIDTSLGSGFKTVGVYDTSSEDRQEEIRAKVHIYMSEYRAFDLFWESASRC</sequence>
<gene>
    <name evidence="1" type="ORF">CLOHYLEM_06972</name>
</gene>
<dbReference type="InterPro" id="IPR023214">
    <property type="entry name" value="HAD_sf"/>
</dbReference>
<accession>C0C4F6</accession>
<dbReference type="OrthoDB" id="9797743at2"/>
<dbReference type="CDD" id="cd07505">
    <property type="entry name" value="HAD_BPGM-like"/>
    <property type="match status" value="1"/>
</dbReference>
<dbReference type="Gene3D" id="1.10.150.240">
    <property type="entry name" value="Putative phosphatase, domain 2"/>
    <property type="match status" value="1"/>
</dbReference>
<dbReference type="Gene3D" id="3.40.50.1000">
    <property type="entry name" value="HAD superfamily/HAD-like"/>
    <property type="match status" value="1"/>
</dbReference>
<evidence type="ECO:0000313" key="2">
    <source>
        <dbReference type="Proteomes" id="UP000004893"/>
    </source>
</evidence>
<protein>
    <submittedName>
        <fullName evidence="1">HAD hydrolase, family IA, variant 3</fullName>
    </submittedName>
</protein>
<dbReference type="SUPFAM" id="SSF56784">
    <property type="entry name" value="HAD-like"/>
    <property type="match status" value="1"/>
</dbReference>
<reference evidence="1" key="2">
    <citation type="submission" date="2013-06" db="EMBL/GenBank/DDBJ databases">
        <title>Draft genome sequence of Clostridium hylemonae (DSM 15053).</title>
        <authorList>
            <person name="Sudarsanam P."/>
            <person name="Ley R."/>
            <person name="Guruge J."/>
            <person name="Turnbaugh P.J."/>
            <person name="Mahowald M."/>
            <person name="Liep D."/>
            <person name="Gordon J."/>
        </authorList>
    </citation>
    <scope>NUCLEOTIDE SEQUENCE</scope>
    <source>
        <strain evidence="1">DSM 15053</strain>
    </source>
</reference>
<dbReference type="HOGENOM" id="CLU_045011_13_1_9"/>
<dbReference type="RefSeq" id="WP_006444328.1">
    <property type="nucleotide sequence ID" value="NZ_CP036524.1"/>
</dbReference>
<proteinExistence type="predicted"/>
<keyword evidence="2" id="KW-1185">Reference proteome</keyword>
<dbReference type="Proteomes" id="UP000004893">
    <property type="component" value="Unassembled WGS sequence"/>
</dbReference>
<dbReference type="InterPro" id="IPR006439">
    <property type="entry name" value="HAD-SF_hydro_IA"/>
</dbReference>
<dbReference type="PANTHER" id="PTHR18901">
    <property type="entry name" value="2-DEOXYGLUCOSE-6-PHOSPHATE PHOSPHATASE 2"/>
    <property type="match status" value="1"/>
</dbReference>
<keyword evidence="1" id="KW-0378">Hydrolase</keyword>
<dbReference type="PANTHER" id="PTHR18901:SF38">
    <property type="entry name" value="PSEUDOURIDINE-5'-PHOSPHATASE"/>
    <property type="match status" value="1"/>
</dbReference>
<dbReference type="NCBIfam" id="TIGR01509">
    <property type="entry name" value="HAD-SF-IA-v3"/>
    <property type="match status" value="1"/>
</dbReference>
<dbReference type="STRING" id="553973.CLOHYLEM_06972"/>
<dbReference type="SFLD" id="SFLDG01129">
    <property type="entry name" value="C1.5:_HAD__Beta-PGM__Phosphata"/>
    <property type="match status" value="1"/>
</dbReference>
<dbReference type="InterPro" id="IPR023198">
    <property type="entry name" value="PGP-like_dom2"/>
</dbReference>
<comment type="caution">
    <text evidence="1">The sequence shown here is derived from an EMBL/GenBank/DDBJ whole genome shotgun (WGS) entry which is preliminary data.</text>
</comment>
<name>C0C4F6_9FIRM</name>
<reference evidence="1" key="1">
    <citation type="submission" date="2009-02" db="EMBL/GenBank/DDBJ databases">
        <authorList>
            <person name="Fulton L."/>
            <person name="Clifton S."/>
            <person name="Fulton B."/>
            <person name="Xu J."/>
            <person name="Minx P."/>
            <person name="Pepin K.H."/>
            <person name="Johnson M."/>
            <person name="Bhonagiri V."/>
            <person name="Nash W.E."/>
            <person name="Mardis E.R."/>
            <person name="Wilson R.K."/>
        </authorList>
    </citation>
    <scope>NUCLEOTIDE SEQUENCE [LARGE SCALE GENOMIC DNA]</scope>
    <source>
        <strain evidence="1">DSM 15053</strain>
    </source>
</reference>
<dbReference type="EMBL" id="ABYI02000034">
    <property type="protein sequence ID" value="EEG72949.1"/>
    <property type="molecule type" value="Genomic_DNA"/>
</dbReference>
<dbReference type="PRINTS" id="PR00413">
    <property type="entry name" value="HADHALOGNASE"/>
</dbReference>
<dbReference type="GO" id="GO:0016791">
    <property type="term" value="F:phosphatase activity"/>
    <property type="evidence" value="ECO:0007669"/>
    <property type="project" value="TreeGrafter"/>
</dbReference>
<organism evidence="1 2">
    <name type="scientific">[Clostridium] hylemonae DSM 15053</name>
    <dbReference type="NCBI Taxonomy" id="553973"/>
    <lineage>
        <taxon>Bacteria</taxon>
        <taxon>Bacillati</taxon>
        <taxon>Bacillota</taxon>
        <taxon>Clostridia</taxon>
        <taxon>Lachnospirales</taxon>
        <taxon>Lachnospiraceae</taxon>
    </lineage>
</organism>
<dbReference type="SFLD" id="SFLDS00003">
    <property type="entry name" value="Haloacid_Dehalogenase"/>
    <property type="match status" value="1"/>
</dbReference>
<dbReference type="AlphaFoldDB" id="C0C4F6"/>
<dbReference type="eggNOG" id="COG0637">
    <property type="taxonomic scope" value="Bacteria"/>
</dbReference>